<keyword evidence="2" id="KW-1185">Reference proteome</keyword>
<protein>
    <submittedName>
        <fullName evidence="3">DNA2/NAM7 helicase-like C-terminal domain-containing protein</fullName>
    </submittedName>
</protein>
<evidence type="ECO:0000313" key="2">
    <source>
        <dbReference type="Proteomes" id="UP000887574"/>
    </source>
</evidence>
<dbReference type="Proteomes" id="UP000887574">
    <property type="component" value="Unplaced"/>
</dbReference>
<dbReference type="InterPro" id="IPR041679">
    <property type="entry name" value="DNA2/NAM7-like_C"/>
</dbReference>
<organism evidence="2 3">
    <name type="scientific">Ditylenchus dipsaci</name>
    <dbReference type="NCBI Taxonomy" id="166011"/>
    <lineage>
        <taxon>Eukaryota</taxon>
        <taxon>Metazoa</taxon>
        <taxon>Ecdysozoa</taxon>
        <taxon>Nematoda</taxon>
        <taxon>Chromadorea</taxon>
        <taxon>Rhabditida</taxon>
        <taxon>Tylenchina</taxon>
        <taxon>Tylenchomorpha</taxon>
        <taxon>Sphaerularioidea</taxon>
        <taxon>Anguinidae</taxon>
        <taxon>Anguininae</taxon>
        <taxon>Ditylenchus</taxon>
    </lineage>
</organism>
<dbReference type="InterPro" id="IPR027417">
    <property type="entry name" value="P-loop_NTPase"/>
</dbReference>
<accession>A0A915E0D3</accession>
<dbReference type="Gene3D" id="3.40.50.300">
    <property type="entry name" value="P-loop containing nucleotide triphosphate hydrolases"/>
    <property type="match status" value="1"/>
</dbReference>
<reference evidence="3" key="1">
    <citation type="submission" date="2022-11" db="UniProtKB">
        <authorList>
            <consortium name="WormBaseParasite"/>
        </authorList>
    </citation>
    <scope>IDENTIFICATION</scope>
</reference>
<sequence length="242" mass="26152">MCSVASKYDLLSAKFPVAKLGCPVTLLHCPDAQLIVQSENIVNKTQQQLAVELTKLLLTNGLGKDVPVCVVGAYSCDVHYMKEKLQTDIQSGKVVISRMMDVPARRSQVVVFVTSRTSAEVPANSFDVARTNRPVNHVLCHATHGLFVIGDMNHLSSNDNAPVRGDEYIRACTPVVKENASVSRSVDGMIQFKEQSIVADCSISSLYDATVPVPFLILQEPMDIDAKDVANEPAPGAEIGGQ</sequence>
<dbReference type="WBParaSite" id="jg25117">
    <property type="protein sequence ID" value="jg25117"/>
    <property type="gene ID" value="jg25117"/>
</dbReference>
<evidence type="ECO:0000313" key="3">
    <source>
        <dbReference type="WBParaSite" id="jg25117"/>
    </source>
</evidence>
<dbReference type="Pfam" id="PF13087">
    <property type="entry name" value="AAA_12"/>
    <property type="match status" value="1"/>
</dbReference>
<proteinExistence type="predicted"/>
<evidence type="ECO:0000259" key="1">
    <source>
        <dbReference type="Pfam" id="PF13087"/>
    </source>
</evidence>
<dbReference type="AlphaFoldDB" id="A0A915E0D3"/>
<name>A0A915E0D3_9BILA</name>
<feature type="domain" description="DNA2/NAM7 helicase-like C-terminal" evidence="1">
    <location>
        <begin position="19"/>
        <end position="152"/>
    </location>
</feature>